<feature type="domain" description="SCP" evidence="2">
    <location>
        <begin position="22"/>
        <end position="163"/>
    </location>
</feature>
<accession>A0A5K3FQC3</accession>
<name>A0A5K3FQC3_MESCO</name>
<dbReference type="SMART" id="SM00198">
    <property type="entry name" value="SCP"/>
    <property type="match status" value="1"/>
</dbReference>
<evidence type="ECO:0000259" key="2">
    <source>
        <dbReference type="SMART" id="SM00198"/>
    </source>
</evidence>
<dbReference type="WBParaSite" id="MCU_009128-RA">
    <property type="protein sequence ID" value="MCU_009128-RA"/>
    <property type="gene ID" value="MCU_009128"/>
</dbReference>
<feature type="signal peptide" evidence="1">
    <location>
        <begin position="1"/>
        <end position="17"/>
    </location>
</feature>
<dbReference type="SUPFAM" id="SSF55797">
    <property type="entry name" value="PR-1-like"/>
    <property type="match status" value="1"/>
</dbReference>
<dbReference type="PANTHER" id="PTHR10334">
    <property type="entry name" value="CYSTEINE-RICH SECRETORY PROTEIN-RELATED"/>
    <property type="match status" value="1"/>
</dbReference>
<dbReference type="CDD" id="cd05380">
    <property type="entry name" value="CAP_euk"/>
    <property type="match status" value="1"/>
</dbReference>
<dbReference type="InterPro" id="IPR035940">
    <property type="entry name" value="CAP_sf"/>
</dbReference>
<proteinExistence type="predicted"/>
<dbReference type="Pfam" id="PF00188">
    <property type="entry name" value="CAP"/>
    <property type="match status" value="1"/>
</dbReference>
<dbReference type="AlphaFoldDB" id="A0A5K3FQC3"/>
<protein>
    <submittedName>
        <fullName evidence="3">SCP domain-containing protein</fullName>
    </submittedName>
</protein>
<sequence length="220" mass="24722">MHKVLLILVAMTWCVLADAPSEEERNRLMECHTKLREEVQPTASNMQLLSYSLDLQKLAEEFVALCQPTFPSAEFNPQYQNVGYVVYSEEVNKATISNKFCNVTKGSYDYATNDCEDNCFDYIQMVWANSTQVGCATHTCTSSSAKQYTLFACLYKPSLRILTDRPYEGGNICSKCPNGYGCHRNQCDKSSPPLTSTTSISAILSPTDILLLFVSLVHWF</sequence>
<keyword evidence="1" id="KW-0732">Signal</keyword>
<feature type="chain" id="PRO_5024294177" evidence="1">
    <location>
        <begin position="18"/>
        <end position="220"/>
    </location>
</feature>
<reference evidence="3" key="1">
    <citation type="submission" date="2019-11" db="UniProtKB">
        <authorList>
            <consortium name="WormBaseParasite"/>
        </authorList>
    </citation>
    <scope>IDENTIFICATION</scope>
</reference>
<dbReference type="Gene3D" id="3.40.33.10">
    <property type="entry name" value="CAP"/>
    <property type="match status" value="1"/>
</dbReference>
<evidence type="ECO:0000313" key="3">
    <source>
        <dbReference type="WBParaSite" id="MCU_009128-RA"/>
    </source>
</evidence>
<dbReference type="InterPro" id="IPR001283">
    <property type="entry name" value="CRISP-related"/>
</dbReference>
<dbReference type="InterPro" id="IPR014044">
    <property type="entry name" value="CAP_dom"/>
</dbReference>
<organism evidence="3">
    <name type="scientific">Mesocestoides corti</name>
    <name type="common">Flatworm</name>
    <dbReference type="NCBI Taxonomy" id="53468"/>
    <lineage>
        <taxon>Eukaryota</taxon>
        <taxon>Metazoa</taxon>
        <taxon>Spiralia</taxon>
        <taxon>Lophotrochozoa</taxon>
        <taxon>Platyhelminthes</taxon>
        <taxon>Cestoda</taxon>
        <taxon>Eucestoda</taxon>
        <taxon>Cyclophyllidea</taxon>
        <taxon>Mesocestoididae</taxon>
        <taxon>Mesocestoides</taxon>
    </lineage>
</organism>
<evidence type="ECO:0000256" key="1">
    <source>
        <dbReference type="SAM" id="SignalP"/>
    </source>
</evidence>